<dbReference type="Pfam" id="PF09176">
    <property type="entry name" value="Mpt_N"/>
    <property type="match status" value="1"/>
</dbReference>
<proteinExistence type="predicted"/>
<dbReference type="EMBL" id="DTCK01000041">
    <property type="protein sequence ID" value="HGQ36346.1"/>
    <property type="molecule type" value="Genomic_DNA"/>
</dbReference>
<dbReference type="InterPro" id="IPR015259">
    <property type="entry name" value="Methyl-teptahyd_DH_N"/>
</dbReference>
<organism evidence="3">
    <name type="scientific">Ignisphaera aggregans</name>
    <dbReference type="NCBI Taxonomy" id="334771"/>
    <lineage>
        <taxon>Archaea</taxon>
        <taxon>Thermoproteota</taxon>
        <taxon>Thermoprotei</taxon>
        <taxon>Desulfurococcales</taxon>
        <taxon>Desulfurococcaceae</taxon>
        <taxon>Ignisphaera</taxon>
    </lineage>
</organism>
<dbReference type="Gene3D" id="3.40.50.10280">
    <property type="entry name" value="Methylene-tetrahydromethanopterin dehydrogenase, N-terminal domain"/>
    <property type="match status" value="1"/>
</dbReference>
<feature type="domain" description="Methylene-tetrahydromethanopterin dehydrogenase N-terminal" evidence="1">
    <location>
        <begin position="37"/>
        <end position="102"/>
    </location>
</feature>
<dbReference type="Gene3D" id="3.40.50.720">
    <property type="entry name" value="NAD(P)-binding Rossmann-like Domain"/>
    <property type="match status" value="1"/>
</dbReference>
<evidence type="ECO:0000259" key="1">
    <source>
        <dbReference type="Pfam" id="PF09176"/>
    </source>
</evidence>
<reference evidence="3" key="1">
    <citation type="journal article" date="2020" name="mSystems">
        <title>Genome- and Community-Level Interaction Insights into Carbon Utilization and Element Cycling Functions of Hydrothermarchaeota in Hydrothermal Sediment.</title>
        <authorList>
            <person name="Zhou Z."/>
            <person name="Liu Y."/>
            <person name="Xu W."/>
            <person name="Pan J."/>
            <person name="Luo Z.H."/>
            <person name="Li M."/>
        </authorList>
    </citation>
    <scope>NUCLEOTIDE SEQUENCE [LARGE SCALE GENOMIC DNA]</scope>
    <source>
        <strain evidence="3">SpSt-637</strain>
        <strain evidence="2">SpSt-667</strain>
    </source>
</reference>
<dbReference type="AlphaFoldDB" id="A0A7C4NLM6"/>
<accession>A0A7C4NLM6</accession>
<gene>
    <name evidence="3" type="ORF">ENU08_04170</name>
    <name evidence="2" type="ORF">ENU41_06690</name>
</gene>
<evidence type="ECO:0000313" key="2">
    <source>
        <dbReference type="EMBL" id="HGQ36346.1"/>
    </source>
</evidence>
<evidence type="ECO:0000313" key="3">
    <source>
        <dbReference type="EMBL" id="HGQ64422.1"/>
    </source>
</evidence>
<protein>
    <submittedName>
        <fullName evidence="3">Methylenetetrahydromethanopterin dehydrogenase</fullName>
    </submittedName>
</protein>
<dbReference type="InterPro" id="IPR046346">
    <property type="entry name" value="Aminoacid_DH-like_N_sf"/>
</dbReference>
<dbReference type="EMBL" id="DTBD01000031">
    <property type="protein sequence ID" value="HGQ64422.1"/>
    <property type="molecule type" value="Genomic_DNA"/>
</dbReference>
<dbReference type="InterPro" id="IPR037089">
    <property type="entry name" value="Methyl-teptahyd_DH_N_sf"/>
</dbReference>
<dbReference type="SUPFAM" id="SSF51735">
    <property type="entry name" value="NAD(P)-binding Rossmann-fold domains"/>
    <property type="match status" value="1"/>
</dbReference>
<dbReference type="InterPro" id="IPR036291">
    <property type="entry name" value="NAD(P)-bd_dom_sf"/>
</dbReference>
<comment type="caution">
    <text evidence="3">The sequence shown here is derived from an EMBL/GenBank/DDBJ whole genome shotgun (WGS) entry which is preliminary data.</text>
</comment>
<name>A0A7C4NLM6_9CREN</name>
<dbReference type="SUPFAM" id="SSF53223">
    <property type="entry name" value="Aminoacid dehydrogenase-like, N-terminal domain"/>
    <property type="match status" value="1"/>
</dbReference>
<sequence>MSVSQQYRLAIIFLDTDKHVSPFEPLAVADLFPEVFVLTYSNVDVEDVKKIVQDAMFPRGPKGVRFTKIFVGGSDVAKVEKIVEALKQTMFPPFEMAVLVDPRGNNTTAAAAVAKVLQLSLKHGFGDLKNKNVTILAGTGPVGFACAVLASLEGAYVTITSRVFERAQDFAQRVNKEVGAEKAKGVKAATSEEFGKAIEDADYVIATGAPGVRLLDLATLKQYGKKVKVVADVNAVPPTGIEGLEPSDEDKEVAPGIYGVGALRVGTLKNTILIELFKKLAETRKGILDYKAAFDVAKTLIAKG</sequence>